<gene>
    <name evidence="1" type="ORF">ACFQZJ_15860</name>
</gene>
<keyword evidence="2" id="KW-1185">Reference proteome</keyword>
<name>A0ABW3B6K2_9FLAO</name>
<protein>
    <recommendedName>
        <fullName evidence="3">DUF1569 domain-containing protein</fullName>
    </recommendedName>
</protein>
<evidence type="ECO:0000313" key="2">
    <source>
        <dbReference type="Proteomes" id="UP001597012"/>
    </source>
</evidence>
<dbReference type="EMBL" id="JBHTHY010000014">
    <property type="protein sequence ID" value="MFD0798948.1"/>
    <property type="molecule type" value="Genomic_DNA"/>
</dbReference>
<dbReference type="Gene3D" id="1.20.120.450">
    <property type="entry name" value="dinb family like domain"/>
    <property type="match status" value="1"/>
</dbReference>
<sequence length="143" mass="16282">MTEIQIQRFFGRIERLNLESKPSFGKMNVNQMVCHCADFYRMAKGVKKANEYGKINPNDIIAIAKTGKSVPAPSGFGQTEGEGTTATNLENDKIILKQHILEFSNFTKNYKCAVHPYLGEISNKRWHELAVYHLNHHLKQFGV</sequence>
<evidence type="ECO:0000313" key="1">
    <source>
        <dbReference type="EMBL" id="MFD0798948.1"/>
    </source>
</evidence>
<accession>A0ABW3B6K2</accession>
<dbReference type="RefSeq" id="WP_379935853.1">
    <property type="nucleotide sequence ID" value="NZ_JBHTHY010000014.1"/>
</dbReference>
<dbReference type="InterPro" id="IPR034660">
    <property type="entry name" value="DinB/YfiT-like"/>
</dbReference>
<organism evidence="1 2">
    <name type="scientific">Maribacter chungangensis</name>
    <dbReference type="NCBI Taxonomy" id="1069117"/>
    <lineage>
        <taxon>Bacteria</taxon>
        <taxon>Pseudomonadati</taxon>
        <taxon>Bacteroidota</taxon>
        <taxon>Flavobacteriia</taxon>
        <taxon>Flavobacteriales</taxon>
        <taxon>Flavobacteriaceae</taxon>
        <taxon>Maribacter</taxon>
    </lineage>
</organism>
<reference evidence="2" key="1">
    <citation type="journal article" date="2019" name="Int. J. Syst. Evol. Microbiol.">
        <title>The Global Catalogue of Microorganisms (GCM) 10K type strain sequencing project: providing services to taxonomists for standard genome sequencing and annotation.</title>
        <authorList>
            <consortium name="The Broad Institute Genomics Platform"/>
            <consortium name="The Broad Institute Genome Sequencing Center for Infectious Disease"/>
            <person name="Wu L."/>
            <person name="Ma J."/>
        </authorList>
    </citation>
    <scope>NUCLEOTIDE SEQUENCE [LARGE SCALE GENOMIC DNA]</scope>
    <source>
        <strain evidence="2">CCUG 61948</strain>
    </source>
</reference>
<evidence type="ECO:0008006" key="3">
    <source>
        <dbReference type="Google" id="ProtNLM"/>
    </source>
</evidence>
<proteinExistence type="predicted"/>
<comment type="caution">
    <text evidence="1">The sequence shown here is derived from an EMBL/GenBank/DDBJ whole genome shotgun (WGS) entry which is preliminary data.</text>
</comment>
<dbReference type="Proteomes" id="UP001597012">
    <property type="component" value="Unassembled WGS sequence"/>
</dbReference>